<dbReference type="InterPro" id="IPR050641">
    <property type="entry name" value="RIFMO-like"/>
</dbReference>
<evidence type="ECO:0000259" key="5">
    <source>
        <dbReference type="Pfam" id="PF01494"/>
    </source>
</evidence>
<organism evidence="6 7">
    <name type="scientific">Laccaria amethystina LaAM-08-1</name>
    <dbReference type="NCBI Taxonomy" id="1095629"/>
    <lineage>
        <taxon>Eukaryota</taxon>
        <taxon>Fungi</taxon>
        <taxon>Dikarya</taxon>
        <taxon>Basidiomycota</taxon>
        <taxon>Agaricomycotina</taxon>
        <taxon>Agaricomycetes</taxon>
        <taxon>Agaricomycetidae</taxon>
        <taxon>Agaricales</taxon>
        <taxon>Agaricineae</taxon>
        <taxon>Hydnangiaceae</taxon>
        <taxon>Laccaria</taxon>
    </lineage>
</organism>
<proteinExistence type="predicted"/>
<protein>
    <submittedName>
        <fullName evidence="6">Unplaced genomic scaffold K443scaffold_5, whole genome shotgun sequence</fullName>
    </submittedName>
</protein>
<dbReference type="AlphaFoldDB" id="A0A0C9YF39"/>
<dbReference type="GO" id="GO:0071949">
    <property type="term" value="F:FAD binding"/>
    <property type="evidence" value="ECO:0007669"/>
    <property type="project" value="InterPro"/>
</dbReference>
<dbReference type="InterPro" id="IPR038220">
    <property type="entry name" value="PHOX_C_sf"/>
</dbReference>
<reference evidence="6 7" key="1">
    <citation type="submission" date="2014-04" db="EMBL/GenBank/DDBJ databases">
        <authorList>
            <consortium name="DOE Joint Genome Institute"/>
            <person name="Kuo A."/>
            <person name="Kohler A."/>
            <person name="Nagy L.G."/>
            <person name="Floudas D."/>
            <person name="Copeland A."/>
            <person name="Barry K.W."/>
            <person name="Cichocki N."/>
            <person name="Veneault-Fourrey C."/>
            <person name="LaButti K."/>
            <person name="Lindquist E.A."/>
            <person name="Lipzen A."/>
            <person name="Lundell T."/>
            <person name="Morin E."/>
            <person name="Murat C."/>
            <person name="Sun H."/>
            <person name="Tunlid A."/>
            <person name="Henrissat B."/>
            <person name="Grigoriev I.V."/>
            <person name="Hibbett D.S."/>
            <person name="Martin F."/>
            <person name="Nordberg H.P."/>
            <person name="Cantor M.N."/>
            <person name="Hua S.X."/>
        </authorList>
    </citation>
    <scope>NUCLEOTIDE SEQUENCE [LARGE SCALE GENOMIC DNA]</scope>
    <source>
        <strain evidence="6 7">LaAM-08-1</strain>
    </source>
</reference>
<evidence type="ECO:0000313" key="6">
    <source>
        <dbReference type="EMBL" id="KIK09002.1"/>
    </source>
</evidence>
<dbReference type="STRING" id="1095629.A0A0C9YF39"/>
<dbReference type="PANTHER" id="PTHR43004:SF19">
    <property type="entry name" value="BINDING MONOOXYGENASE, PUTATIVE (JCVI)-RELATED"/>
    <property type="match status" value="1"/>
</dbReference>
<dbReference type="Proteomes" id="UP000054477">
    <property type="component" value="Unassembled WGS sequence"/>
</dbReference>
<dbReference type="InterPro" id="IPR002938">
    <property type="entry name" value="FAD-bd"/>
</dbReference>
<feature type="domain" description="FAD-binding" evidence="5">
    <location>
        <begin position="6"/>
        <end position="373"/>
    </location>
</feature>
<keyword evidence="4" id="KW-0560">Oxidoreductase</keyword>
<keyword evidence="7" id="KW-1185">Reference proteome</keyword>
<dbReference type="InterPro" id="IPR036188">
    <property type="entry name" value="FAD/NAD-bd_sf"/>
</dbReference>
<gene>
    <name evidence="6" type="ORF">K443DRAFT_128001</name>
</gene>
<evidence type="ECO:0000256" key="1">
    <source>
        <dbReference type="ARBA" id="ARBA00001974"/>
    </source>
</evidence>
<dbReference type="Pfam" id="PF01494">
    <property type="entry name" value="FAD_binding_3"/>
    <property type="match status" value="1"/>
</dbReference>
<dbReference type="PANTHER" id="PTHR43004">
    <property type="entry name" value="TRK SYSTEM POTASSIUM UPTAKE PROTEIN"/>
    <property type="match status" value="1"/>
</dbReference>
<dbReference type="GO" id="GO:0016709">
    <property type="term" value="F:oxidoreductase activity, acting on paired donors, with incorporation or reduction of molecular oxygen, NAD(P)H as one donor, and incorporation of one atom of oxygen"/>
    <property type="evidence" value="ECO:0007669"/>
    <property type="project" value="UniProtKB-ARBA"/>
</dbReference>
<dbReference type="EMBL" id="KN838540">
    <property type="protein sequence ID" value="KIK09002.1"/>
    <property type="molecule type" value="Genomic_DNA"/>
</dbReference>
<dbReference type="Gene3D" id="3.40.30.20">
    <property type="match status" value="1"/>
</dbReference>
<dbReference type="OrthoDB" id="2690153at2759"/>
<evidence type="ECO:0000256" key="2">
    <source>
        <dbReference type="ARBA" id="ARBA00022630"/>
    </source>
</evidence>
<accession>A0A0C9YF39</accession>
<dbReference type="Gene3D" id="3.50.50.60">
    <property type="entry name" value="FAD/NAD(P)-binding domain"/>
    <property type="match status" value="1"/>
</dbReference>
<keyword evidence="3" id="KW-0274">FAD</keyword>
<evidence type="ECO:0000313" key="7">
    <source>
        <dbReference type="Proteomes" id="UP000054477"/>
    </source>
</evidence>
<evidence type="ECO:0000256" key="4">
    <source>
        <dbReference type="ARBA" id="ARBA00023002"/>
    </source>
</evidence>
<reference evidence="7" key="2">
    <citation type="submission" date="2015-01" db="EMBL/GenBank/DDBJ databases">
        <title>Evolutionary Origins and Diversification of the Mycorrhizal Mutualists.</title>
        <authorList>
            <consortium name="DOE Joint Genome Institute"/>
            <consortium name="Mycorrhizal Genomics Consortium"/>
            <person name="Kohler A."/>
            <person name="Kuo A."/>
            <person name="Nagy L.G."/>
            <person name="Floudas D."/>
            <person name="Copeland A."/>
            <person name="Barry K.W."/>
            <person name="Cichocki N."/>
            <person name="Veneault-Fourrey C."/>
            <person name="LaButti K."/>
            <person name="Lindquist E.A."/>
            <person name="Lipzen A."/>
            <person name="Lundell T."/>
            <person name="Morin E."/>
            <person name="Murat C."/>
            <person name="Riley R."/>
            <person name="Ohm R."/>
            <person name="Sun H."/>
            <person name="Tunlid A."/>
            <person name="Henrissat B."/>
            <person name="Grigoriev I.V."/>
            <person name="Hibbett D.S."/>
            <person name="Martin F."/>
        </authorList>
    </citation>
    <scope>NUCLEOTIDE SEQUENCE [LARGE SCALE GENOMIC DNA]</scope>
    <source>
        <strain evidence="7">LaAM-08-1</strain>
    </source>
</reference>
<keyword evidence="2" id="KW-0285">Flavoprotein</keyword>
<sequence length="577" mass="63343">MNIAPKVLIVGAGPSGLVLALTLLQNGVPVRVVEKETNPRIGQRGAGIMVLCLSLKTISMSSTCNPQPRSLELFQFLGVVDVITKAGIPVPTIRMFQPDGLEILKEFEGTPSRDPTPTNPFFNPMLLGQEGLEAILRTALAGHGCSVELGTELQSFQQFDDRVDATLVKVGKPEGDVVIENATFDWVIGADGARSAVRKRLGLAFLGETRVEKFVVGDIMIEGLSPKVSRKQPSAWSCSFILPSTIPGLFNFVLMGENLQHVEVSSSHDALRRCLSDNTGNRPDITFGNITWMSRYVPNIRVVDKFKMGRVFVAGDAAHVHSPTGGQGMNTSIQDSFNLGWKLSLVVKRLAHTSLLDTYSEERLPVVSEMLKQTTKLLNRIVKSSKDGGVWKRPGSALQLGINYRWSSIVLDELKKTEPIAQDNIDERSNSYGVSVNDDLQAGDRAPDSLDLIPLRSDLIAKKSSLFRDVFGSSYHTVLIFAQLVDAKASLQWVAGYPKDVLRTAVIVPSQQAVHIDLPDNVNLVFEDREGHAHEAYTERKCGIIVVRPDGVVGAMARDPQWLERYFKGILLEPLKL</sequence>
<dbReference type="SUPFAM" id="SSF51905">
    <property type="entry name" value="FAD/NAD(P)-binding domain"/>
    <property type="match status" value="1"/>
</dbReference>
<evidence type="ECO:0000256" key="3">
    <source>
        <dbReference type="ARBA" id="ARBA00022827"/>
    </source>
</evidence>
<dbReference type="HOGENOM" id="CLU_009665_20_3_1"/>
<comment type="cofactor">
    <cofactor evidence="1">
        <name>FAD</name>
        <dbReference type="ChEBI" id="CHEBI:57692"/>
    </cofactor>
</comment>
<dbReference type="Gene3D" id="3.30.70.2450">
    <property type="match status" value="1"/>
</dbReference>
<name>A0A0C9YF39_9AGAR</name>
<dbReference type="PRINTS" id="PR00420">
    <property type="entry name" value="RNGMNOXGNASE"/>
</dbReference>